<dbReference type="Proteomes" id="UP000031258">
    <property type="component" value="Unassembled WGS sequence"/>
</dbReference>
<dbReference type="InterPro" id="IPR004358">
    <property type="entry name" value="Sig_transdc_His_kin-like_C"/>
</dbReference>
<protein>
    <recommendedName>
        <fullName evidence="2">histidine kinase</fullName>
        <ecNumber evidence="2">2.7.13.3</ecNumber>
    </recommendedName>
</protein>
<keyword evidence="8" id="KW-1185">Reference proteome</keyword>
<dbReference type="PANTHER" id="PTHR43304">
    <property type="entry name" value="PHYTOCHROME-LIKE PROTEIN CPH1"/>
    <property type="match status" value="1"/>
</dbReference>
<keyword evidence="4" id="KW-0808">Transferase</keyword>
<dbReference type="SUPFAM" id="SSF47384">
    <property type="entry name" value="Homodimeric domain of signal transducing histidine kinase"/>
    <property type="match status" value="1"/>
</dbReference>
<keyword evidence="3" id="KW-0597">Phosphoprotein</keyword>
<dbReference type="EMBL" id="JSWE01000092">
    <property type="protein sequence ID" value="KIE05477.1"/>
    <property type="molecule type" value="Genomic_DNA"/>
</dbReference>
<evidence type="ECO:0000256" key="3">
    <source>
        <dbReference type="ARBA" id="ARBA00022553"/>
    </source>
</evidence>
<organism evidence="7 8">
    <name type="scientific">Candidatus Jidaibacter acanthamoebae</name>
    <dbReference type="NCBI Taxonomy" id="86105"/>
    <lineage>
        <taxon>Bacteria</taxon>
        <taxon>Pseudomonadati</taxon>
        <taxon>Pseudomonadota</taxon>
        <taxon>Alphaproteobacteria</taxon>
        <taxon>Rickettsiales</taxon>
        <taxon>Candidatus Midichloriaceae</taxon>
        <taxon>Candidatus Jidaibacter</taxon>
    </lineage>
</organism>
<reference evidence="7 8" key="1">
    <citation type="submission" date="2014-11" db="EMBL/GenBank/DDBJ databases">
        <title>A Rickettsiales Symbiont of Amoebae With Ancient Features.</title>
        <authorList>
            <person name="Schulz F."/>
            <person name="Martijn J."/>
            <person name="Wascher F."/>
            <person name="Kostanjsek R."/>
            <person name="Ettema T.J."/>
            <person name="Horn M."/>
        </authorList>
    </citation>
    <scope>NUCLEOTIDE SEQUENCE [LARGE SCALE GENOMIC DNA]</scope>
    <source>
        <strain evidence="7 8">UWC36</strain>
    </source>
</reference>
<dbReference type="RefSeq" id="WP_039455656.1">
    <property type="nucleotide sequence ID" value="NZ_JSWE01000092.1"/>
</dbReference>
<feature type="domain" description="Histidine kinase" evidence="6">
    <location>
        <begin position="215"/>
        <end position="426"/>
    </location>
</feature>
<dbReference type="OrthoDB" id="9789238at2"/>
<dbReference type="InterPro" id="IPR036097">
    <property type="entry name" value="HisK_dim/P_sf"/>
</dbReference>
<dbReference type="SUPFAM" id="SSF55874">
    <property type="entry name" value="ATPase domain of HSP90 chaperone/DNA topoisomerase II/histidine kinase"/>
    <property type="match status" value="1"/>
</dbReference>
<evidence type="ECO:0000259" key="6">
    <source>
        <dbReference type="PROSITE" id="PS50109"/>
    </source>
</evidence>
<evidence type="ECO:0000313" key="7">
    <source>
        <dbReference type="EMBL" id="KIE05477.1"/>
    </source>
</evidence>
<comment type="caution">
    <text evidence="7">The sequence shown here is derived from an EMBL/GenBank/DDBJ whole genome shotgun (WGS) entry which is preliminary data.</text>
</comment>
<evidence type="ECO:0000256" key="2">
    <source>
        <dbReference type="ARBA" id="ARBA00012438"/>
    </source>
</evidence>
<dbReference type="Pfam" id="PF08448">
    <property type="entry name" value="PAS_4"/>
    <property type="match status" value="1"/>
</dbReference>
<dbReference type="Gene3D" id="3.30.565.10">
    <property type="entry name" value="Histidine kinase-like ATPase, C-terminal domain"/>
    <property type="match status" value="1"/>
</dbReference>
<dbReference type="EC" id="2.7.13.3" evidence="2"/>
<gene>
    <name evidence="7" type="ORF">NF27_DP00210</name>
</gene>
<evidence type="ECO:0000256" key="4">
    <source>
        <dbReference type="ARBA" id="ARBA00022679"/>
    </source>
</evidence>
<sequence>MNRLQKLLPNPHQIIPKENTKRTLAPVNCILPSYSECFSSNNGLLEMMQPLITHITNLRLMQDPGLSYKEVVKEYITNFIKNAPIAVAFLDLDLRIVTYSSKWTLWFKENLAAKSNSTQLEGKNIIDLLSPCPKLIKKILNNNLKGVSEFRDVLEYKIKNRTRAVRWESFPWRDHEQRPLGVVVFCEDITKRQQLTLRAKKLEQSNQLLENFALIFSHDLIQPIRQISNFIGILGEQFKEANIKNTQIEHTFSIINKSLSQINTLSEGIILYCRKGELAISLEPVSLLQTINEISSSCLMSNQLNLNLLFDDTIYLKANRTCMLQLFQNLLTNAVKHSSTKNPLITIYSEKLNNNFYRITIHNEGTCSSRYIKKNIFEPFCSSNKDGSGLGLMICKKIVTSFGGTIDINSTKKHGTTVTLTLPAAD</sequence>
<dbReference type="InterPro" id="IPR035965">
    <property type="entry name" value="PAS-like_dom_sf"/>
</dbReference>
<dbReference type="PANTHER" id="PTHR43304:SF1">
    <property type="entry name" value="PAC DOMAIN-CONTAINING PROTEIN"/>
    <property type="match status" value="1"/>
</dbReference>
<comment type="catalytic activity">
    <reaction evidence="1">
        <text>ATP + protein L-histidine = ADP + protein N-phospho-L-histidine.</text>
        <dbReference type="EC" id="2.7.13.3"/>
    </reaction>
</comment>
<dbReference type="InterPro" id="IPR013656">
    <property type="entry name" value="PAS_4"/>
</dbReference>
<keyword evidence="5" id="KW-0418">Kinase</keyword>
<dbReference type="SUPFAM" id="SSF55785">
    <property type="entry name" value="PYP-like sensor domain (PAS domain)"/>
    <property type="match status" value="1"/>
</dbReference>
<accession>A0A0C1MTS0</accession>
<dbReference type="PROSITE" id="PS50109">
    <property type="entry name" value="HIS_KIN"/>
    <property type="match status" value="1"/>
</dbReference>
<dbReference type="InterPro" id="IPR005467">
    <property type="entry name" value="His_kinase_dom"/>
</dbReference>
<dbReference type="AlphaFoldDB" id="A0A0C1MTS0"/>
<dbReference type="Pfam" id="PF02518">
    <property type="entry name" value="HATPase_c"/>
    <property type="match status" value="1"/>
</dbReference>
<dbReference type="Gene3D" id="3.30.450.20">
    <property type="entry name" value="PAS domain"/>
    <property type="match status" value="1"/>
</dbReference>
<dbReference type="PRINTS" id="PR00344">
    <property type="entry name" value="BCTRLSENSOR"/>
</dbReference>
<dbReference type="SMART" id="SM00387">
    <property type="entry name" value="HATPase_c"/>
    <property type="match status" value="1"/>
</dbReference>
<dbReference type="InterPro" id="IPR052162">
    <property type="entry name" value="Sensor_kinase/Photoreceptor"/>
</dbReference>
<dbReference type="STRING" id="86105.NF27_DP00210"/>
<dbReference type="InterPro" id="IPR003594">
    <property type="entry name" value="HATPase_dom"/>
</dbReference>
<evidence type="ECO:0000256" key="5">
    <source>
        <dbReference type="ARBA" id="ARBA00022777"/>
    </source>
</evidence>
<dbReference type="Gene3D" id="1.10.287.130">
    <property type="match status" value="1"/>
</dbReference>
<dbReference type="InterPro" id="IPR036890">
    <property type="entry name" value="HATPase_C_sf"/>
</dbReference>
<name>A0A0C1MTS0_9RICK</name>
<proteinExistence type="predicted"/>
<dbReference type="GO" id="GO:0000155">
    <property type="term" value="F:phosphorelay sensor kinase activity"/>
    <property type="evidence" value="ECO:0007669"/>
    <property type="project" value="InterPro"/>
</dbReference>
<evidence type="ECO:0000313" key="8">
    <source>
        <dbReference type="Proteomes" id="UP000031258"/>
    </source>
</evidence>
<evidence type="ECO:0000256" key="1">
    <source>
        <dbReference type="ARBA" id="ARBA00000085"/>
    </source>
</evidence>